<dbReference type="EMBL" id="JANJYI010000009">
    <property type="protein sequence ID" value="KAK2635870.1"/>
    <property type="molecule type" value="Genomic_DNA"/>
</dbReference>
<dbReference type="Proteomes" id="UP001280121">
    <property type="component" value="Unassembled WGS sequence"/>
</dbReference>
<gene>
    <name evidence="1" type="ORF">Ddye_030662</name>
</gene>
<organism evidence="1 2">
    <name type="scientific">Dipteronia dyeriana</name>
    <dbReference type="NCBI Taxonomy" id="168575"/>
    <lineage>
        <taxon>Eukaryota</taxon>
        <taxon>Viridiplantae</taxon>
        <taxon>Streptophyta</taxon>
        <taxon>Embryophyta</taxon>
        <taxon>Tracheophyta</taxon>
        <taxon>Spermatophyta</taxon>
        <taxon>Magnoliopsida</taxon>
        <taxon>eudicotyledons</taxon>
        <taxon>Gunneridae</taxon>
        <taxon>Pentapetalae</taxon>
        <taxon>rosids</taxon>
        <taxon>malvids</taxon>
        <taxon>Sapindales</taxon>
        <taxon>Sapindaceae</taxon>
        <taxon>Hippocastanoideae</taxon>
        <taxon>Acereae</taxon>
        <taxon>Dipteronia</taxon>
    </lineage>
</organism>
<comment type="caution">
    <text evidence="1">The sequence shown here is derived from an EMBL/GenBank/DDBJ whole genome shotgun (WGS) entry which is preliminary data.</text>
</comment>
<protein>
    <submittedName>
        <fullName evidence="1">Uncharacterized protein</fullName>
    </submittedName>
</protein>
<reference evidence="1" key="1">
    <citation type="journal article" date="2023" name="Plant J.">
        <title>Genome sequences and population genomics provide insights into the demographic history, inbreeding, and mutation load of two 'living fossil' tree species of Dipteronia.</title>
        <authorList>
            <person name="Feng Y."/>
            <person name="Comes H.P."/>
            <person name="Chen J."/>
            <person name="Zhu S."/>
            <person name="Lu R."/>
            <person name="Zhang X."/>
            <person name="Li P."/>
            <person name="Qiu J."/>
            <person name="Olsen K.M."/>
            <person name="Qiu Y."/>
        </authorList>
    </citation>
    <scope>NUCLEOTIDE SEQUENCE</scope>
    <source>
        <strain evidence="1">KIB01</strain>
    </source>
</reference>
<dbReference type="PANTHER" id="PTHR46859">
    <property type="entry name" value="TRANSMEMBRANE FRAGILE-X-F-ASSOCIATED PROTEIN"/>
    <property type="match status" value="1"/>
</dbReference>
<dbReference type="AlphaFoldDB" id="A0AAD9TGT2"/>
<dbReference type="PANTHER" id="PTHR46859:SF6">
    <property type="entry name" value="TRANSMEMBRANE FRAGILE-X-F-ASSOCIATED PROTEIN"/>
    <property type="match status" value="1"/>
</dbReference>
<evidence type="ECO:0000313" key="2">
    <source>
        <dbReference type="Proteomes" id="UP001280121"/>
    </source>
</evidence>
<sequence length="188" mass="21576">MLIHAYRLLGWWSIDEGSREEQARLYCAEAPGYNTFSPDIVRKMPKSDLVDEIWRLQAALSEQSEITKFSQEECERLQNVLLRNKLVFICVLFNLCSSIPFFRKSICSLLTYKFDESIRKRSYVEFVSKNRLTWSCFHAGITSCAGHAVRSVKSAPSAASSSKSDCQYTMFSLNSFISKKKKKQLGKL</sequence>
<accession>A0AAD9TGT2</accession>
<evidence type="ECO:0000313" key="1">
    <source>
        <dbReference type="EMBL" id="KAK2635870.1"/>
    </source>
</evidence>
<name>A0AAD9TGT2_9ROSI</name>
<proteinExistence type="predicted"/>
<keyword evidence="2" id="KW-1185">Reference proteome</keyword>